<dbReference type="EnsemblMetazoa" id="CapteT220051">
    <property type="protein sequence ID" value="CapteP220051"/>
    <property type="gene ID" value="CapteG220051"/>
</dbReference>
<reference evidence="1 3" key="2">
    <citation type="journal article" date="2013" name="Nature">
        <title>Insights into bilaterian evolution from three spiralian genomes.</title>
        <authorList>
            <person name="Simakov O."/>
            <person name="Marletaz F."/>
            <person name="Cho S.J."/>
            <person name="Edsinger-Gonzales E."/>
            <person name="Havlak P."/>
            <person name="Hellsten U."/>
            <person name="Kuo D.H."/>
            <person name="Larsson T."/>
            <person name="Lv J."/>
            <person name="Arendt D."/>
            <person name="Savage R."/>
            <person name="Osoegawa K."/>
            <person name="de Jong P."/>
            <person name="Grimwood J."/>
            <person name="Chapman J.A."/>
            <person name="Shapiro H."/>
            <person name="Aerts A."/>
            <person name="Otillar R.P."/>
            <person name="Terry A.Y."/>
            <person name="Boore J.L."/>
            <person name="Grigoriev I.V."/>
            <person name="Lindberg D.R."/>
            <person name="Seaver E.C."/>
            <person name="Weisblat D.A."/>
            <person name="Putnam N.H."/>
            <person name="Rokhsar D.S."/>
        </authorList>
    </citation>
    <scope>NUCLEOTIDE SEQUENCE</scope>
    <source>
        <strain evidence="1 3">I ESC-2004</strain>
    </source>
</reference>
<accession>R7V8R1</accession>
<protein>
    <submittedName>
        <fullName evidence="1 2">Uncharacterized protein</fullName>
    </submittedName>
</protein>
<dbReference type="OrthoDB" id="6022754at2759"/>
<keyword evidence="3" id="KW-1185">Reference proteome</keyword>
<dbReference type="AlphaFoldDB" id="R7V8R1"/>
<name>R7V8R1_CAPTE</name>
<dbReference type="EMBL" id="AMQN01018274">
    <property type="status" value="NOT_ANNOTATED_CDS"/>
    <property type="molecule type" value="Genomic_DNA"/>
</dbReference>
<evidence type="ECO:0000313" key="2">
    <source>
        <dbReference type="EnsemblMetazoa" id="CapteP220051"/>
    </source>
</evidence>
<dbReference type="EMBL" id="KB294137">
    <property type="protein sequence ID" value="ELU14959.1"/>
    <property type="molecule type" value="Genomic_DNA"/>
</dbReference>
<sequence>MLLSHSTWERSCLKFVSCDWTKVGLCLNLLFHGNVYKWLNISVDLVPCVSLKMPVPVNVSIDWPVPLNFSKCQLYGLFRDGCHGFDLSSTEYEEVLLKSLPSAAIDAYVLGKAFGSAQFKWKEGRLSEIFMKSYTMKKALLLSVQLHQNFQEVSRHEWLEGMISVALNMTKHVKKNHCNRCIFHATKWARDLTAMDYLFSLFGFESTKSKPTPQTDGIAMETFQQRMNVNRASMGRHIQTAPDFDYMHWKQYGRHRVRINHDEDFVRQCRRLKPYVQTISDSVWLGREETRWSGLSRPEPQQPLGAGSYYGSRMASREMLSGSRELLSR</sequence>
<dbReference type="HOGENOM" id="CLU_845286_0_0_1"/>
<dbReference type="Proteomes" id="UP000014760">
    <property type="component" value="Unassembled WGS sequence"/>
</dbReference>
<evidence type="ECO:0000313" key="3">
    <source>
        <dbReference type="Proteomes" id="UP000014760"/>
    </source>
</evidence>
<reference evidence="3" key="1">
    <citation type="submission" date="2012-12" db="EMBL/GenBank/DDBJ databases">
        <authorList>
            <person name="Hellsten U."/>
            <person name="Grimwood J."/>
            <person name="Chapman J.A."/>
            <person name="Shapiro H."/>
            <person name="Aerts A."/>
            <person name="Otillar R.P."/>
            <person name="Terry A.Y."/>
            <person name="Boore J.L."/>
            <person name="Simakov O."/>
            <person name="Marletaz F."/>
            <person name="Cho S.-J."/>
            <person name="Edsinger-Gonzales E."/>
            <person name="Havlak P."/>
            <person name="Kuo D.-H."/>
            <person name="Larsson T."/>
            <person name="Lv J."/>
            <person name="Arendt D."/>
            <person name="Savage R."/>
            <person name="Osoegawa K."/>
            <person name="de Jong P."/>
            <person name="Lindberg D.R."/>
            <person name="Seaver E.C."/>
            <person name="Weisblat D.A."/>
            <person name="Putnam N.H."/>
            <person name="Grigoriev I.V."/>
            <person name="Rokhsar D.S."/>
        </authorList>
    </citation>
    <scope>NUCLEOTIDE SEQUENCE</scope>
    <source>
        <strain evidence="3">I ESC-2004</strain>
    </source>
</reference>
<proteinExistence type="predicted"/>
<reference evidence="2" key="3">
    <citation type="submission" date="2015-06" db="UniProtKB">
        <authorList>
            <consortium name="EnsemblMetazoa"/>
        </authorList>
    </citation>
    <scope>IDENTIFICATION</scope>
</reference>
<evidence type="ECO:0000313" key="1">
    <source>
        <dbReference type="EMBL" id="ELU14959.1"/>
    </source>
</evidence>
<gene>
    <name evidence="1" type="ORF">CAPTEDRAFT_220051</name>
</gene>
<dbReference type="EMBL" id="AMQN01018273">
    <property type="status" value="NOT_ANNOTATED_CDS"/>
    <property type="molecule type" value="Genomic_DNA"/>
</dbReference>
<dbReference type="EMBL" id="AMQN01018275">
    <property type="status" value="NOT_ANNOTATED_CDS"/>
    <property type="molecule type" value="Genomic_DNA"/>
</dbReference>
<organism evidence="1">
    <name type="scientific">Capitella teleta</name>
    <name type="common">Polychaete worm</name>
    <dbReference type="NCBI Taxonomy" id="283909"/>
    <lineage>
        <taxon>Eukaryota</taxon>
        <taxon>Metazoa</taxon>
        <taxon>Spiralia</taxon>
        <taxon>Lophotrochozoa</taxon>
        <taxon>Annelida</taxon>
        <taxon>Polychaeta</taxon>
        <taxon>Sedentaria</taxon>
        <taxon>Scolecida</taxon>
        <taxon>Capitellidae</taxon>
        <taxon>Capitella</taxon>
    </lineage>
</organism>